<dbReference type="Proteomes" id="UP000282760">
    <property type="component" value="Chromosome"/>
</dbReference>
<evidence type="ECO:0000313" key="2">
    <source>
        <dbReference type="EMBL" id="AZV27502.1"/>
    </source>
</evidence>
<keyword evidence="1" id="KW-1133">Transmembrane helix</keyword>
<feature type="transmembrane region" description="Helical" evidence="1">
    <location>
        <begin position="117"/>
        <end position="135"/>
    </location>
</feature>
<sequence length="157" mass="17777">MKIIAFLAIYLAGGIALFPFLDLFRPVGISLDQFYSEFYLSSGADVAQRLSLSFIYASVFHLGWAALFSESAKSWVYTTNIKDLCYLALRCLSYFCISLMTLGLVGKSAQKVPATEFHQYFHFLVICMLAGVWAWELKNFLIAVIHYTARKITRTAK</sequence>
<organism evidence="2 3">
    <name type="scientific">Pseudomonas syringae</name>
    <dbReference type="NCBI Taxonomy" id="317"/>
    <lineage>
        <taxon>Bacteria</taxon>
        <taxon>Pseudomonadati</taxon>
        <taxon>Pseudomonadota</taxon>
        <taxon>Gammaproteobacteria</taxon>
        <taxon>Pseudomonadales</taxon>
        <taxon>Pseudomonadaceae</taxon>
        <taxon>Pseudomonas</taxon>
    </lineage>
</organism>
<keyword evidence="1" id="KW-0812">Transmembrane</keyword>
<evidence type="ECO:0000256" key="1">
    <source>
        <dbReference type="SAM" id="Phobius"/>
    </source>
</evidence>
<evidence type="ECO:0000313" key="3">
    <source>
        <dbReference type="Proteomes" id="UP000282760"/>
    </source>
</evidence>
<accession>A0A3T0JW13</accession>
<keyword evidence="1" id="KW-0472">Membrane</keyword>
<dbReference type="AlphaFoldDB" id="A0A3T0JW13"/>
<protein>
    <submittedName>
        <fullName evidence="2">Uncharacterized protein</fullName>
    </submittedName>
</protein>
<gene>
    <name evidence="2" type="ORF">CT157_16310</name>
</gene>
<reference evidence="2 3" key="1">
    <citation type="submission" date="2017-11" db="EMBL/GenBank/DDBJ databases">
        <title>Effect of PGPRs.</title>
        <authorList>
            <person name="Oliva R."/>
            <person name="Nong J."/>
            <person name="Roman V."/>
        </authorList>
    </citation>
    <scope>NUCLEOTIDE SEQUENCE [LARGE SCALE GENOMIC DNA]</scope>
    <source>
        <strain evidence="2">Inb918</strain>
    </source>
</reference>
<proteinExistence type="predicted"/>
<feature type="transmembrane region" description="Helical" evidence="1">
    <location>
        <begin position="54"/>
        <end position="72"/>
    </location>
</feature>
<feature type="transmembrane region" description="Helical" evidence="1">
    <location>
        <begin position="84"/>
        <end position="105"/>
    </location>
</feature>
<name>A0A3T0JW13_PSESX</name>
<dbReference type="EMBL" id="CP024646">
    <property type="protein sequence ID" value="AZV27502.1"/>
    <property type="molecule type" value="Genomic_DNA"/>
</dbReference>